<reference evidence="2" key="2">
    <citation type="submission" date="2022-05" db="EMBL/GenBank/DDBJ databases">
        <authorList>
            <consortium name="NCBI Pathogen Detection Project"/>
        </authorList>
    </citation>
    <scope>NUCLEOTIDE SEQUENCE</scope>
    <source>
        <strain evidence="2">CAV1698</strain>
    </source>
</reference>
<comment type="caution">
    <text evidence="2">The sequence shown here is derived from an EMBL/GenBank/DDBJ whole genome shotgun (WGS) entry which is preliminary data.</text>
</comment>
<keyword evidence="1" id="KW-1133">Transmembrane helix</keyword>
<proteinExistence type="predicted"/>
<reference evidence="2" key="1">
    <citation type="journal article" date="2018" name="Genome Biol.">
        <title>SKESA: strategic k-mer extension for scrupulous assemblies.</title>
        <authorList>
            <person name="Souvorov A."/>
            <person name="Agarwala R."/>
            <person name="Lipman D.J."/>
        </authorList>
    </citation>
    <scope>NUCLEOTIDE SEQUENCE</scope>
    <source>
        <strain evidence="2">CAV1698</strain>
    </source>
</reference>
<dbReference type="Proteomes" id="UP000862426">
    <property type="component" value="Unassembled WGS sequence"/>
</dbReference>
<sequence>MDKENSKLPGVNESQHFLNFEEKFHKIGFVVLLVIILLALAGFFSGGYFSAAVKENANNTAHVEYERFGRLQTEFKLKIVIPLPPSPQTILRIGGDFNTAYETETLWPRPDRMYSHGSDLYLVYNTLNNQKDATVWLRVMPVKPGYPQSVVQLNHEPEIHFRQFIYP</sequence>
<keyword evidence="1" id="KW-0472">Membrane</keyword>
<evidence type="ECO:0000313" key="3">
    <source>
        <dbReference type="Proteomes" id="UP000862426"/>
    </source>
</evidence>
<protein>
    <submittedName>
        <fullName evidence="2">Uncharacterized protein</fullName>
    </submittedName>
</protein>
<gene>
    <name evidence="2" type="ORF">JD854_RS09050</name>
</gene>
<accession>A0A9C7QJH2</accession>
<evidence type="ECO:0000313" key="2">
    <source>
        <dbReference type="EMBL" id="HCD1255207.1"/>
    </source>
</evidence>
<name>A0A9C7QJH2_CITAM</name>
<dbReference type="EMBL" id="DACYAJ020000009">
    <property type="protein sequence ID" value="HCD1255207.1"/>
    <property type="molecule type" value="Genomic_DNA"/>
</dbReference>
<dbReference type="AlphaFoldDB" id="A0A9C7QJH2"/>
<organism evidence="2 3">
    <name type="scientific">Citrobacter amalonaticus</name>
    <dbReference type="NCBI Taxonomy" id="35703"/>
    <lineage>
        <taxon>Bacteria</taxon>
        <taxon>Pseudomonadati</taxon>
        <taxon>Pseudomonadota</taxon>
        <taxon>Gammaproteobacteria</taxon>
        <taxon>Enterobacterales</taxon>
        <taxon>Enterobacteriaceae</taxon>
        <taxon>Citrobacter</taxon>
    </lineage>
</organism>
<keyword evidence="1" id="KW-0812">Transmembrane</keyword>
<evidence type="ECO:0000256" key="1">
    <source>
        <dbReference type="SAM" id="Phobius"/>
    </source>
</evidence>
<feature type="transmembrane region" description="Helical" evidence="1">
    <location>
        <begin position="27"/>
        <end position="49"/>
    </location>
</feature>